<reference evidence="1" key="1">
    <citation type="submission" date="2020-03" db="EMBL/GenBank/DDBJ databases">
        <authorList>
            <person name="Weist P."/>
        </authorList>
    </citation>
    <scope>NUCLEOTIDE SEQUENCE</scope>
</reference>
<keyword evidence="2" id="KW-1185">Reference proteome</keyword>
<gene>
    <name evidence="1" type="ORF">PLEPLA_LOCUS9269</name>
</gene>
<protein>
    <submittedName>
        <fullName evidence="1">Uncharacterized protein</fullName>
    </submittedName>
</protein>
<comment type="caution">
    <text evidence="1">The sequence shown here is derived from an EMBL/GenBank/DDBJ whole genome shotgun (WGS) entry which is preliminary data.</text>
</comment>
<proteinExistence type="predicted"/>
<accession>A0A9N7TZ18</accession>
<dbReference type="AlphaFoldDB" id="A0A9N7TZ18"/>
<evidence type="ECO:0000313" key="1">
    <source>
        <dbReference type="EMBL" id="CAB1421387.1"/>
    </source>
</evidence>
<evidence type="ECO:0000313" key="2">
    <source>
        <dbReference type="Proteomes" id="UP001153269"/>
    </source>
</evidence>
<name>A0A9N7TZ18_PLEPL</name>
<organism evidence="1 2">
    <name type="scientific">Pleuronectes platessa</name>
    <name type="common">European plaice</name>
    <dbReference type="NCBI Taxonomy" id="8262"/>
    <lineage>
        <taxon>Eukaryota</taxon>
        <taxon>Metazoa</taxon>
        <taxon>Chordata</taxon>
        <taxon>Craniata</taxon>
        <taxon>Vertebrata</taxon>
        <taxon>Euteleostomi</taxon>
        <taxon>Actinopterygii</taxon>
        <taxon>Neopterygii</taxon>
        <taxon>Teleostei</taxon>
        <taxon>Neoteleostei</taxon>
        <taxon>Acanthomorphata</taxon>
        <taxon>Carangaria</taxon>
        <taxon>Pleuronectiformes</taxon>
        <taxon>Pleuronectoidei</taxon>
        <taxon>Pleuronectidae</taxon>
        <taxon>Pleuronectes</taxon>
    </lineage>
</organism>
<dbReference type="Proteomes" id="UP001153269">
    <property type="component" value="Unassembled WGS sequence"/>
</dbReference>
<dbReference type="EMBL" id="CADEAL010000522">
    <property type="protein sequence ID" value="CAB1421387.1"/>
    <property type="molecule type" value="Genomic_DNA"/>
</dbReference>
<sequence>MWATLKLSETPLNTLITLLRHRGSGMSCKKKPFGRVLLLWCQSFEWCSVVSQVSPKWRLEQDTLTPRRSRATSRHGAVHSLVVTEEMEGRGAVI</sequence>